<feature type="domain" description="RRM" evidence="4">
    <location>
        <begin position="406"/>
        <end position="462"/>
    </location>
</feature>
<keyword evidence="5" id="KW-1185">Reference proteome</keyword>
<dbReference type="InterPro" id="IPR034208">
    <property type="entry name" value="RBM45_RRM4"/>
</dbReference>
<dbReference type="GeneID" id="113522478"/>
<dbReference type="InterPro" id="IPR012677">
    <property type="entry name" value="Nucleotide-bd_a/b_plait_sf"/>
</dbReference>
<dbReference type="CDD" id="cd12369">
    <property type="entry name" value="RRM4_RBM45"/>
    <property type="match status" value="1"/>
</dbReference>
<dbReference type="KEGG" id="gmw:113522478"/>
<dbReference type="InterPro" id="IPR000504">
    <property type="entry name" value="RRM_dom"/>
</dbReference>
<evidence type="ECO:0000313" key="5">
    <source>
        <dbReference type="Proteomes" id="UP001652740"/>
    </source>
</evidence>
<evidence type="ECO:0000256" key="2">
    <source>
        <dbReference type="PROSITE-ProRule" id="PRU00176"/>
    </source>
</evidence>
<feature type="compositionally biased region" description="Basic and acidic residues" evidence="3">
    <location>
        <begin position="475"/>
        <end position="486"/>
    </location>
</feature>
<sequence>MDFRRKHKHEDNFNESPTYSRLFVVTEKKVTEEQLRDAFTTFGNVEDIRIPRDHNTGESKGIAYIKFSKTTEAAAALEEMNLKVLPNSNRPLKVMVAVNRSDIQTDDDYDEKYRRIFITIPKTMSEKEIKDEFSDFGHVEYIRIQRERNTGFSKGFAYVKYTKFSEAARAYEDCDPKYRAIFALPKSNNKRLETTFESNINSLAMSSIGSKTSLLSAMNVRPGNYTKVNFTCSPYLTQLHVERIFDIVPGMVHCQYYVDLMRNYGKGTASYSNPISATYAVEKLNKFEYPPGVKIFVRPADSKFDPHEKNFTNIPNAVSNLKNAITATASSSPPDLAQLAEAIAEASKLIKMATTGVSDEDMPDSNELNYCSVKLPSPQPLADIDSPVAKRCFLVCKPQPPPLTVLRDVFCRFGNLINVYTLPNKTVGYARYATAEAADEAIRVLHGAEICGVRMKVLEADDEAPPKRARYSEQSLKEDQHMTSTY</sequence>
<evidence type="ECO:0000259" key="4">
    <source>
        <dbReference type="PROSITE" id="PS50102"/>
    </source>
</evidence>
<dbReference type="FunCoup" id="A0A6J1X2Y4">
    <property type="interactions" value="1277"/>
</dbReference>
<reference evidence="6" key="1">
    <citation type="submission" date="2025-08" db="UniProtKB">
        <authorList>
            <consortium name="RefSeq"/>
        </authorList>
    </citation>
    <scope>IDENTIFICATION</scope>
    <source>
        <tissue evidence="6">Whole larvae</tissue>
    </source>
</reference>
<dbReference type="InterPro" id="IPR052462">
    <property type="entry name" value="SLIRP/GR-RBP-like"/>
</dbReference>
<dbReference type="Gene3D" id="3.30.70.330">
    <property type="match status" value="3"/>
</dbReference>
<proteinExistence type="predicted"/>
<feature type="domain" description="RRM" evidence="4">
    <location>
        <begin position="114"/>
        <end position="199"/>
    </location>
</feature>
<feature type="domain" description="RRM" evidence="4">
    <location>
        <begin position="20"/>
        <end position="99"/>
    </location>
</feature>
<name>A0A6J1X2Y4_GALME</name>
<evidence type="ECO:0000313" key="6">
    <source>
        <dbReference type="RefSeq" id="XP_026763967.2"/>
    </source>
</evidence>
<dbReference type="Pfam" id="PF00076">
    <property type="entry name" value="RRM_1"/>
    <property type="match status" value="2"/>
</dbReference>
<evidence type="ECO:0000256" key="1">
    <source>
        <dbReference type="ARBA" id="ARBA00022884"/>
    </source>
</evidence>
<feature type="region of interest" description="Disordered" evidence="3">
    <location>
        <begin position="464"/>
        <end position="486"/>
    </location>
</feature>
<dbReference type="AlphaFoldDB" id="A0A6J1X2Y4"/>
<protein>
    <submittedName>
        <fullName evidence="6">RNA-binding protein 45-like</fullName>
    </submittedName>
</protein>
<dbReference type="GO" id="GO:0003723">
    <property type="term" value="F:RNA binding"/>
    <property type="evidence" value="ECO:0007669"/>
    <property type="project" value="UniProtKB-UniRule"/>
</dbReference>
<accession>A0A6J1X2Y4</accession>
<dbReference type="InParanoid" id="A0A6J1X2Y4"/>
<evidence type="ECO:0000256" key="3">
    <source>
        <dbReference type="SAM" id="MobiDB-lite"/>
    </source>
</evidence>
<organism evidence="5 6">
    <name type="scientific">Galleria mellonella</name>
    <name type="common">Greater wax moth</name>
    <dbReference type="NCBI Taxonomy" id="7137"/>
    <lineage>
        <taxon>Eukaryota</taxon>
        <taxon>Metazoa</taxon>
        <taxon>Ecdysozoa</taxon>
        <taxon>Arthropoda</taxon>
        <taxon>Hexapoda</taxon>
        <taxon>Insecta</taxon>
        <taxon>Pterygota</taxon>
        <taxon>Neoptera</taxon>
        <taxon>Endopterygota</taxon>
        <taxon>Lepidoptera</taxon>
        <taxon>Glossata</taxon>
        <taxon>Ditrysia</taxon>
        <taxon>Pyraloidea</taxon>
        <taxon>Pyralidae</taxon>
        <taxon>Galleriinae</taxon>
        <taxon>Galleria</taxon>
    </lineage>
</organism>
<gene>
    <name evidence="6" type="primary">LOC113522478</name>
</gene>
<dbReference type="PANTHER" id="PTHR48027">
    <property type="entry name" value="HETEROGENEOUS NUCLEAR RIBONUCLEOPROTEIN 87F-RELATED"/>
    <property type="match status" value="1"/>
</dbReference>
<dbReference type="Proteomes" id="UP001652740">
    <property type="component" value="Unplaced"/>
</dbReference>
<dbReference type="SUPFAM" id="SSF54928">
    <property type="entry name" value="RNA-binding domain, RBD"/>
    <property type="match status" value="2"/>
</dbReference>
<dbReference type="InterPro" id="IPR035979">
    <property type="entry name" value="RBD_domain_sf"/>
</dbReference>
<keyword evidence="1 2" id="KW-0694">RNA-binding</keyword>
<dbReference type="InterPro" id="IPR034203">
    <property type="entry name" value="RBM45_RRM1"/>
</dbReference>
<dbReference type="PROSITE" id="PS50102">
    <property type="entry name" value="RRM"/>
    <property type="match status" value="3"/>
</dbReference>
<dbReference type="RefSeq" id="XP_026763967.2">
    <property type="nucleotide sequence ID" value="XM_026908166.3"/>
</dbReference>
<dbReference type="SMART" id="SM00360">
    <property type="entry name" value="RRM"/>
    <property type="match status" value="3"/>
</dbReference>
<dbReference type="CDD" id="cd12366">
    <property type="entry name" value="RRM1_RBM45"/>
    <property type="match status" value="1"/>
</dbReference>